<protein>
    <submittedName>
        <fullName evidence="1">Uncharacterized protein</fullName>
    </submittedName>
</protein>
<dbReference type="Proteomes" id="UP001630127">
    <property type="component" value="Unassembled WGS sequence"/>
</dbReference>
<comment type="caution">
    <text evidence="1">The sequence shown here is derived from an EMBL/GenBank/DDBJ whole genome shotgun (WGS) entry which is preliminary data.</text>
</comment>
<name>A0ABD3ABW2_9GENT</name>
<proteinExistence type="predicted"/>
<evidence type="ECO:0000313" key="1">
    <source>
        <dbReference type="EMBL" id="KAL3529164.1"/>
    </source>
</evidence>
<gene>
    <name evidence="1" type="ORF">ACH5RR_008486</name>
</gene>
<keyword evidence="2" id="KW-1185">Reference proteome</keyword>
<organism evidence="1 2">
    <name type="scientific">Cinchona calisaya</name>
    <dbReference type="NCBI Taxonomy" id="153742"/>
    <lineage>
        <taxon>Eukaryota</taxon>
        <taxon>Viridiplantae</taxon>
        <taxon>Streptophyta</taxon>
        <taxon>Embryophyta</taxon>
        <taxon>Tracheophyta</taxon>
        <taxon>Spermatophyta</taxon>
        <taxon>Magnoliopsida</taxon>
        <taxon>eudicotyledons</taxon>
        <taxon>Gunneridae</taxon>
        <taxon>Pentapetalae</taxon>
        <taxon>asterids</taxon>
        <taxon>lamiids</taxon>
        <taxon>Gentianales</taxon>
        <taxon>Rubiaceae</taxon>
        <taxon>Cinchonoideae</taxon>
        <taxon>Cinchoneae</taxon>
        <taxon>Cinchona</taxon>
    </lineage>
</organism>
<dbReference type="AlphaFoldDB" id="A0ABD3ABW2"/>
<sequence>MIDKESIFETMPEFIRIWVQMLVNLFGTKWFSLPKSDALLHILSSKALSIKRNHQDYTHNKAETFSSTKSLGDETNFDTILYEITDSLKKLNLTCTPKLASQLEMNNNSFVSSQEYHLAKCETSTFFKRY</sequence>
<reference evidence="1 2" key="1">
    <citation type="submission" date="2024-11" db="EMBL/GenBank/DDBJ databases">
        <title>A near-complete genome assembly of Cinchona calisaya.</title>
        <authorList>
            <person name="Lian D.C."/>
            <person name="Zhao X.W."/>
            <person name="Wei L."/>
        </authorList>
    </citation>
    <scope>NUCLEOTIDE SEQUENCE [LARGE SCALE GENOMIC DNA]</scope>
    <source>
        <tissue evidence="1">Nenye</tissue>
    </source>
</reference>
<accession>A0ABD3ABW2</accession>
<dbReference type="EMBL" id="JBJUIK010000004">
    <property type="protein sequence ID" value="KAL3529164.1"/>
    <property type="molecule type" value="Genomic_DNA"/>
</dbReference>
<evidence type="ECO:0000313" key="2">
    <source>
        <dbReference type="Proteomes" id="UP001630127"/>
    </source>
</evidence>